<dbReference type="EMBL" id="LN650648">
    <property type="protein sequence ID" value="CEI72928.1"/>
    <property type="molecule type" value="Genomic_DNA"/>
</dbReference>
<accession>A0A2P2BRC9</accession>
<dbReference type="AlphaFoldDB" id="A0A2P2BRC9"/>
<gene>
    <name evidence="1" type="ORF">FRIFI_1393</name>
</gene>
<dbReference type="Proteomes" id="UP000245695">
    <property type="component" value="Chromosome 1"/>
</dbReference>
<keyword evidence="2" id="KW-1185">Reference proteome</keyword>
<evidence type="ECO:0000313" key="1">
    <source>
        <dbReference type="EMBL" id="CEI72928.1"/>
    </source>
</evidence>
<organism evidence="1 2">
    <name type="scientific">Romboutsia hominis</name>
    <dbReference type="NCBI Taxonomy" id="1507512"/>
    <lineage>
        <taxon>Bacteria</taxon>
        <taxon>Bacillati</taxon>
        <taxon>Bacillota</taxon>
        <taxon>Clostridia</taxon>
        <taxon>Peptostreptococcales</taxon>
        <taxon>Peptostreptococcaceae</taxon>
        <taxon>Romboutsia</taxon>
    </lineage>
</organism>
<sequence length="147" mass="16828">MQVTSLEELKQIAKKANEVIEIPGFDDMSVLNVKVKRVSLIDLVQCDVLPNILLLEVQKILDKKQKGHEMKGKEYERAVKNLEQFTEIVYKQALIEPSADDFKSVGLELNKVQKSMIAEYAIGDTSRLERFRAFRESLKNNSTSKEL</sequence>
<proteinExistence type="predicted"/>
<protein>
    <submittedName>
        <fullName evidence="1">Uncharacterized protein</fullName>
    </submittedName>
</protein>
<dbReference type="KEGG" id="rhom:FRIFI_1393"/>
<reference evidence="1 2" key="1">
    <citation type="submission" date="2014-09" db="EMBL/GenBank/DDBJ databases">
        <authorList>
            <person name="Hornung B.V."/>
        </authorList>
    </citation>
    <scope>NUCLEOTIDE SEQUENCE [LARGE SCALE GENOMIC DNA]</scope>
    <source>
        <strain evidence="1 2">FRIFI</strain>
    </source>
</reference>
<evidence type="ECO:0000313" key="2">
    <source>
        <dbReference type="Proteomes" id="UP000245695"/>
    </source>
</evidence>
<name>A0A2P2BRC9_9FIRM</name>
<dbReference type="RefSeq" id="WP_166505423.1">
    <property type="nucleotide sequence ID" value="NZ_LN650648.1"/>
</dbReference>